<comment type="caution">
    <text evidence="5">The sequence shown here is derived from an EMBL/GenBank/DDBJ whole genome shotgun (WGS) entry which is preliminary data.</text>
</comment>
<dbReference type="PROSITE" id="PS50949">
    <property type="entry name" value="HTH_GNTR"/>
    <property type="match status" value="1"/>
</dbReference>
<name>A0ABV7D8R9_9PROT</name>
<feature type="domain" description="HTH gntR-type" evidence="4">
    <location>
        <begin position="9"/>
        <end position="77"/>
    </location>
</feature>
<evidence type="ECO:0000256" key="3">
    <source>
        <dbReference type="ARBA" id="ARBA00023163"/>
    </source>
</evidence>
<keyword evidence="1" id="KW-0805">Transcription regulation</keyword>
<keyword evidence="3" id="KW-0804">Transcription</keyword>
<keyword evidence="6" id="KW-1185">Reference proteome</keyword>
<evidence type="ECO:0000259" key="4">
    <source>
        <dbReference type="PROSITE" id="PS50949"/>
    </source>
</evidence>
<dbReference type="Pfam" id="PF00392">
    <property type="entry name" value="GntR"/>
    <property type="match status" value="1"/>
</dbReference>
<dbReference type="SMART" id="SM00345">
    <property type="entry name" value="HTH_GNTR"/>
    <property type="match status" value="1"/>
</dbReference>
<dbReference type="RefSeq" id="WP_194215660.1">
    <property type="nucleotide sequence ID" value="NZ_CP061205.1"/>
</dbReference>
<dbReference type="InterPro" id="IPR000524">
    <property type="entry name" value="Tscrpt_reg_HTH_GntR"/>
</dbReference>
<reference evidence="6" key="1">
    <citation type="journal article" date="2019" name="Int. J. Syst. Evol. Microbiol.">
        <title>The Global Catalogue of Microorganisms (GCM) 10K type strain sequencing project: providing services to taxonomists for standard genome sequencing and annotation.</title>
        <authorList>
            <consortium name="The Broad Institute Genomics Platform"/>
            <consortium name="The Broad Institute Genome Sequencing Center for Infectious Disease"/>
            <person name="Wu L."/>
            <person name="Ma J."/>
        </authorList>
    </citation>
    <scope>NUCLEOTIDE SEQUENCE [LARGE SCALE GENOMIC DNA]</scope>
    <source>
        <strain evidence="6">KCTC 62164</strain>
    </source>
</reference>
<evidence type="ECO:0000313" key="6">
    <source>
        <dbReference type="Proteomes" id="UP001595444"/>
    </source>
</evidence>
<dbReference type="CDD" id="cd07377">
    <property type="entry name" value="WHTH_GntR"/>
    <property type="match status" value="1"/>
</dbReference>
<gene>
    <name evidence="5" type="ORF">ACFOKA_15905</name>
</gene>
<organism evidence="5 6">
    <name type="scientific">Kordiimonas pumila</name>
    <dbReference type="NCBI Taxonomy" id="2161677"/>
    <lineage>
        <taxon>Bacteria</taxon>
        <taxon>Pseudomonadati</taxon>
        <taxon>Pseudomonadota</taxon>
        <taxon>Alphaproteobacteria</taxon>
        <taxon>Kordiimonadales</taxon>
        <taxon>Kordiimonadaceae</taxon>
        <taxon>Kordiimonas</taxon>
    </lineage>
</organism>
<dbReference type="PANTHER" id="PTHR38445">
    <property type="entry name" value="HTH-TYPE TRANSCRIPTIONAL REPRESSOR YTRA"/>
    <property type="match status" value="1"/>
</dbReference>
<dbReference type="EMBL" id="JBHRSL010000027">
    <property type="protein sequence ID" value="MFC3053383.1"/>
    <property type="molecule type" value="Genomic_DNA"/>
</dbReference>
<evidence type="ECO:0000256" key="1">
    <source>
        <dbReference type="ARBA" id="ARBA00023015"/>
    </source>
</evidence>
<accession>A0ABV7D8R9</accession>
<sequence length="119" mass="13365">MTPDWNDDQPIYRQLKDKVVTAILDGSLGEGDALPSVRSVAVDMQINPITASKAYQELVMDGLVEKRRGLGMFVVEGARNKLTEAERARFLDEEWPRVLETIRRLGLDAQTLLNNSLSH</sequence>
<dbReference type="Gene3D" id="1.10.10.10">
    <property type="entry name" value="Winged helix-like DNA-binding domain superfamily/Winged helix DNA-binding domain"/>
    <property type="match status" value="1"/>
</dbReference>
<dbReference type="InterPro" id="IPR036390">
    <property type="entry name" value="WH_DNA-bd_sf"/>
</dbReference>
<evidence type="ECO:0000313" key="5">
    <source>
        <dbReference type="EMBL" id="MFC3053383.1"/>
    </source>
</evidence>
<dbReference type="InterPro" id="IPR036388">
    <property type="entry name" value="WH-like_DNA-bd_sf"/>
</dbReference>
<dbReference type="Gene3D" id="6.10.250.1220">
    <property type="match status" value="1"/>
</dbReference>
<dbReference type="PANTHER" id="PTHR38445:SF10">
    <property type="entry name" value="GNTR-FAMILY TRANSCRIPTIONAL REGULATOR"/>
    <property type="match status" value="1"/>
</dbReference>
<evidence type="ECO:0000256" key="2">
    <source>
        <dbReference type="ARBA" id="ARBA00023125"/>
    </source>
</evidence>
<dbReference type="SUPFAM" id="SSF46785">
    <property type="entry name" value="Winged helix' DNA-binding domain"/>
    <property type="match status" value="1"/>
</dbReference>
<dbReference type="Proteomes" id="UP001595444">
    <property type="component" value="Unassembled WGS sequence"/>
</dbReference>
<protein>
    <submittedName>
        <fullName evidence="5">GntR family transcriptional regulator</fullName>
    </submittedName>
</protein>
<keyword evidence="2" id="KW-0238">DNA-binding</keyword>
<proteinExistence type="predicted"/>